<organism evidence="3 4">
    <name type="scientific">Clostridium perfringens</name>
    <dbReference type="NCBI Taxonomy" id="1502"/>
    <lineage>
        <taxon>Bacteria</taxon>
        <taxon>Bacillati</taxon>
        <taxon>Bacillota</taxon>
        <taxon>Clostridia</taxon>
        <taxon>Eubacteriales</taxon>
        <taxon>Clostridiaceae</taxon>
        <taxon>Clostridium</taxon>
    </lineage>
</organism>
<reference evidence="3 4" key="1">
    <citation type="submission" date="2018-06" db="EMBL/GenBank/DDBJ databases">
        <authorList>
            <consortium name="Pathogen Informatics"/>
            <person name="Doyle S."/>
        </authorList>
    </citation>
    <scope>NUCLEOTIDE SEQUENCE [LARGE SCALE GENOMIC DNA]</scope>
    <source>
        <strain evidence="3 4">NCTC10719</strain>
    </source>
</reference>
<dbReference type="Proteomes" id="UP001292368">
    <property type="component" value="Unassembled WGS sequence"/>
</dbReference>
<dbReference type="PANTHER" id="PTHR43404:SF2">
    <property type="entry name" value="LIPOPOLYSACCHARIDE CHOLINEPHOSPHOTRANSFERASE LICD"/>
    <property type="match status" value="1"/>
</dbReference>
<feature type="domain" description="LicD/FKTN/FKRP nucleotidyltransferase" evidence="1">
    <location>
        <begin position="23"/>
        <end position="247"/>
    </location>
</feature>
<dbReference type="EMBL" id="WNVM01000014">
    <property type="protein sequence ID" value="MDZ5009927.1"/>
    <property type="molecule type" value="Genomic_DNA"/>
</dbReference>
<accession>A0A2X2YEQ1</accession>
<dbReference type="AlphaFoldDB" id="A0A2X2YEQ1"/>
<evidence type="ECO:0000313" key="4">
    <source>
        <dbReference type="Proteomes" id="UP000249986"/>
    </source>
</evidence>
<dbReference type="Proteomes" id="UP000249986">
    <property type="component" value="Unassembled WGS sequence"/>
</dbReference>
<dbReference type="PANTHER" id="PTHR43404">
    <property type="entry name" value="LIPOPOLYSACCHARIDE CHOLINEPHOSPHOTRANSFERASE LICD"/>
    <property type="match status" value="1"/>
</dbReference>
<name>A0A2X2YEQ1_CLOPF</name>
<protein>
    <submittedName>
        <fullName evidence="3">LicD family protein</fullName>
    </submittedName>
</protein>
<proteinExistence type="predicted"/>
<dbReference type="Pfam" id="PF04991">
    <property type="entry name" value="LicD"/>
    <property type="match status" value="1"/>
</dbReference>
<dbReference type="RefSeq" id="WP_110084467.1">
    <property type="nucleotide sequence ID" value="NZ_CATNYI010000002.1"/>
</dbReference>
<sequence length="274" mass="32402">MKASLKEAQELMTTILKDIDSICRKNNINYWIESGTLLGAVRHKGFIPWDDDIDIGMLREDYNKFLEIANKELKDDVILCNFKNEKNVQYQWSKVKHKYSEIIEDGNTSEKSGLFVDIFPYDFYSREGNDFASKLKKRYKKKFAVLHYSSLDNKSINNSSDKVKKYICKILKIFLNKTFNELCSDVVKEITVKERNKEDVLSYGIEVTAYDNYLEYNDIFPLTDISFENITVKSPNKKEKYLKQLYGEDYMKLPKHEDRVFHNNGIFIMKKRNF</sequence>
<dbReference type="InterPro" id="IPR007074">
    <property type="entry name" value="LicD/FKTN/FKRP_NTP_transf"/>
</dbReference>
<evidence type="ECO:0000313" key="3">
    <source>
        <dbReference type="EMBL" id="SQB61661.1"/>
    </source>
</evidence>
<evidence type="ECO:0000313" key="2">
    <source>
        <dbReference type="EMBL" id="MDZ5009927.1"/>
    </source>
</evidence>
<dbReference type="EMBL" id="UAWG01000024">
    <property type="protein sequence ID" value="SQB61661.1"/>
    <property type="molecule type" value="Genomic_DNA"/>
</dbReference>
<reference evidence="2" key="2">
    <citation type="submission" date="2019-11" db="EMBL/GenBank/DDBJ databases">
        <title>Characterization of Clostridium perfringens isolates from swine manure treated agricultural soils.</title>
        <authorList>
            <person name="Wushke S.T."/>
        </authorList>
    </citation>
    <scope>NUCLEOTIDE SEQUENCE</scope>
    <source>
        <strain evidence="2">V2</strain>
    </source>
</reference>
<gene>
    <name evidence="2" type="ORF">GNF77_13530</name>
    <name evidence="3" type="ORF">NCTC10719_03346</name>
</gene>
<evidence type="ECO:0000259" key="1">
    <source>
        <dbReference type="Pfam" id="PF04991"/>
    </source>
</evidence>
<dbReference type="InterPro" id="IPR052942">
    <property type="entry name" value="LPS_cholinephosphotransferase"/>
</dbReference>
<dbReference type="GO" id="GO:0009100">
    <property type="term" value="P:glycoprotein metabolic process"/>
    <property type="evidence" value="ECO:0007669"/>
    <property type="project" value="UniProtKB-ARBA"/>
</dbReference>